<protein>
    <submittedName>
        <fullName evidence="9">Competence protein ComEC</fullName>
    </submittedName>
</protein>
<feature type="domain" description="DUF4131" evidence="8">
    <location>
        <begin position="30"/>
        <end position="197"/>
    </location>
</feature>
<comment type="subcellular location">
    <subcellularLocation>
        <location evidence="1">Cell membrane</location>
        <topology evidence="1">Multi-pass membrane protein</topology>
    </subcellularLocation>
</comment>
<keyword evidence="2" id="KW-1003">Cell membrane</keyword>
<feature type="transmembrane region" description="Helical" evidence="6">
    <location>
        <begin position="359"/>
        <end position="379"/>
    </location>
</feature>
<evidence type="ECO:0000256" key="4">
    <source>
        <dbReference type="ARBA" id="ARBA00022989"/>
    </source>
</evidence>
<keyword evidence="5 6" id="KW-0472">Membrane</keyword>
<sequence length="701" mass="81333">MNDSPLHFGRIPFVYFVIALLIGITLAYVIPISLLLYRVLSILLFLGVFFFIGLSVISRQKNHRIFPIFGLLFIYMLSLVAWVLTWESHPSVNNRHFSRYSTTYLYGFIANQPKVTSSFLLAEFRVTGAKENSGKVIAANGKLLLRIKNTTNLHISYGDELVLKSAVEKISAPYNPHEFDYQAYLANKNIWHQQYLHNHEWKKTGRTRGNYLVRYAFLARERMVNKFNRYFKNKDAKAIVSALVLGYRADLDQTLIKAFSTTGTIHVLAVSGMHVGIVFLFLSIGLSWMNTKNLRMLRFMILFVSIWIFALLTGFSASVLRAAIMISFVMIANTFSRQRNTANNIAASAFFLLLYNPKYLAEIGFQLSYLAVIGIIWIMPMLNKLWKFSNSMLNKIYNSIILSCSAQLTTFPLVLYYFHLFPVYFLPANLFIMIPVSIIIYVGFFLLMLPIHPISEKIAHYLEQFILLVNKGLLAVERLPGSTINRVWITLYQCLLIYLFMFFFIIACRYAHKKVLYLSIISFFILCVLYNCRFFTKQRTDQLIIFNMRKNLAIGLIHQYKAFIYSDLDISDKSIQYSVIPSVEANTDISKLKEIKSDKIFRYKDIHIHESTIEFKKHNLLIADGKKANPYRFNAPQWLLIRNNPQGRITEMIGNIKKEMLLILDGSNHEKTIERFCEEAQRIGIQVYILKDNFAYVWNAY</sequence>
<name>A0A1H7Q759_OLID1</name>
<dbReference type="NCBIfam" id="TIGR00360">
    <property type="entry name" value="ComEC_N-term"/>
    <property type="match status" value="1"/>
</dbReference>
<feature type="transmembrane region" description="Helical" evidence="6">
    <location>
        <begin position="515"/>
        <end position="536"/>
    </location>
</feature>
<feature type="domain" description="ComEC/Rec2-related protein" evidence="7">
    <location>
        <begin position="243"/>
        <end position="506"/>
    </location>
</feature>
<feature type="transmembrane region" description="Helical" evidence="6">
    <location>
        <begin position="265"/>
        <end position="289"/>
    </location>
</feature>
<dbReference type="PANTHER" id="PTHR30619:SF1">
    <property type="entry name" value="RECOMBINATION PROTEIN 2"/>
    <property type="match status" value="1"/>
</dbReference>
<evidence type="ECO:0000259" key="8">
    <source>
        <dbReference type="Pfam" id="PF13567"/>
    </source>
</evidence>
<feature type="transmembrane region" description="Helical" evidence="6">
    <location>
        <begin position="430"/>
        <end position="451"/>
    </location>
</feature>
<dbReference type="Pfam" id="PF13567">
    <property type="entry name" value="DUF4131"/>
    <property type="match status" value="1"/>
</dbReference>
<evidence type="ECO:0000256" key="3">
    <source>
        <dbReference type="ARBA" id="ARBA00022692"/>
    </source>
</evidence>
<dbReference type="PANTHER" id="PTHR30619">
    <property type="entry name" value="DNA INTERNALIZATION/COMPETENCE PROTEIN COMEC/REC2"/>
    <property type="match status" value="1"/>
</dbReference>
<reference evidence="10" key="1">
    <citation type="submission" date="2016-10" db="EMBL/GenBank/DDBJ databases">
        <authorList>
            <person name="Varghese N."/>
            <person name="Submissions S."/>
        </authorList>
    </citation>
    <scope>NUCLEOTIDE SEQUENCE [LARGE SCALE GENOMIC DNA]</scope>
    <source>
        <strain evidence="10">DSM 18733</strain>
    </source>
</reference>
<evidence type="ECO:0000259" key="7">
    <source>
        <dbReference type="Pfam" id="PF03772"/>
    </source>
</evidence>
<evidence type="ECO:0000313" key="10">
    <source>
        <dbReference type="Proteomes" id="UP000199421"/>
    </source>
</evidence>
<dbReference type="STRING" id="407022.SAMN05661044_02469"/>
<dbReference type="InterPro" id="IPR004477">
    <property type="entry name" value="ComEC_N"/>
</dbReference>
<keyword evidence="3 6" id="KW-0812">Transmembrane</keyword>
<dbReference type="EMBL" id="FOAF01000002">
    <property type="protein sequence ID" value="SEL43147.1"/>
    <property type="molecule type" value="Genomic_DNA"/>
</dbReference>
<feature type="transmembrane region" description="Helical" evidence="6">
    <location>
        <begin position="400"/>
        <end position="418"/>
    </location>
</feature>
<dbReference type="InterPro" id="IPR052159">
    <property type="entry name" value="Competence_DNA_uptake"/>
</dbReference>
<feature type="transmembrane region" description="Helical" evidence="6">
    <location>
        <begin position="65"/>
        <end position="86"/>
    </location>
</feature>
<organism evidence="9 10">
    <name type="scientific">Olivibacter domesticus</name>
    <name type="common">Pseudosphingobacterium domesticum</name>
    <dbReference type="NCBI Taxonomy" id="407022"/>
    <lineage>
        <taxon>Bacteria</taxon>
        <taxon>Pseudomonadati</taxon>
        <taxon>Bacteroidota</taxon>
        <taxon>Sphingobacteriia</taxon>
        <taxon>Sphingobacteriales</taxon>
        <taxon>Sphingobacteriaceae</taxon>
        <taxon>Olivibacter</taxon>
    </lineage>
</organism>
<feature type="transmembrane region" description="Helical" evidence="6">
    <location>
        <begin position="36"/>
        <end position="58"/>
    </location>
</feature>
<gene>
    <name evidence="9" type="ORF">SAMN05661044_02469</name>
</gene>
<dbReference type="OrthoDB" id="9761531at2"/>
<proteinExistence type="predicted"/>
<dbReference type="InterPro" id="IPR025405">
    <property type="entry name" value="DUF4131"/>
</dbReference>
<dbReference type="Pfam" id="PF03772">
    <property type="entry name" value="Competence"/>
    <property type="match status" value="1"/>
</dbReference>
<dbReference type="RefSeq" id="WP_093324554.1">
    <property type="nucleotide sequence ID" value="NZ_FOAF01000002.1"/>
</dbReference>
<evidence type="ECO:0000256" key="1">
    <source>
        <dbReference type="ARBA" id="ARBA00004651"/>
    </source>
</evidence>
<feature type="transmembrane region" description="Helical" evidence="6">
    <location>
        <begin position="301"/>
        <end position="331"/>
    </location>
</feature>
<evidence type="ECO:0000256" key="2">
    <source>
        <dbReference type="ARBA" id="ARBA00022475"/>
    </source>
</evidence>
<dbReference type="Proteomes" id="UP000199421">
    <property type="component" value="Unassembled WGS sequence"/>
</dbReference>
<evidence type="ECO:0000256" key="6">
    <source>
        <dbReference type="SAM" id="Phobius"/>
    </source>
</evidence>
<feature type="transmembrane region" description="Helical" evidence="6">
    <location>
        <begin position="488"/>
        <end position="508"/>
    </location>
</feature>
<evidence type="ECO:0000256" key="5">
    <source>
        <dbReference type="ARBA" id="ARBA00023136"/>
    </source>
</evidence>
<keyword evidence="10" id="KW-1185">Reference proteome</keyword>
<feature type="transmembrane region" description="Helical" evidence="6">
    <location>
        <begin position="12"/>
        <end position="30"/>
    </location>
</feature>
<evidence type="ECO:0000313" key="9">
    <source>
        <dbReference type="EMBL" id="SEL43147.1"/>
    </source>
</evidence>
<keyword evidence="4 6" id="KW-1133">Transmembrane helix</keyword>
<dbReference type="AlphaFoldDB" id="A0A1H7Q759"/>
<dbReference type="GO" id="GO:0005886">
    <property type="term" value="C:plasma membrane"/>
    <property type="evidence" value="ECO:0007669"/>
    <property type="project" value="UniProtKB-SubCell"/>
</dbReference>
<accession>A0A1H7Q759</accession>